<sequence>MLETIHPAQVLTTRQQGQEGKPFSGLFAFGDMPWEVGEPKWGYGGRSFAPIYQFRLPDRSSSSMTINVEDYYAAETFKKMKAFADKQETPFVVIDTNIISKAYDDLRAGFDFAKVYYAVKANPAVEIIELLKNKGSSFDIASIYELDKVMSCGVTPDRMSYGNTIKKSKDIRYFYEKGVRLFATDSEADLRNIAKAAPGSKVYVRILTEGSTTADWPLSRKFGCQTDMAMDLLILARDLGLVPYGISFHVGSQQRDISVWDAAIAKVKVIFERLKEEDGIVLKLINMGGGFPANYITRTNSLETYAEEIIRFLKEDFGDDLPEIILEPGRSLISNAGILVSEVVLVARKSRTAVERWVYTDVGKFSGLIETMDEAIKFPIWTEKKGEMEEVVIAGPTCDSADIMYENYKYGLPLNLAIGDRMYWLSTGAYTTSYSAVEFNGFPPLKAFYL</sequence>
<dbReference type="PRINTS" id="PR01179">
    <property type="entry name" value="ODADCRBXLASE"/>
</dbReference>
<dbReference type="SUPFAM" id="SSF50621">
    <property type="entry name" value="Alanine racemase C-terminal domain-like"/>
    <property type="match status" value="1"/>
</dbReference>
<dbReference type="SUPFAM" id="SSF51419">
    <property type="entry name" value="PLP-binding barrel"/>
    <property type="match status" value="1"/>
</dbReference>
<dbReference type="GO" id="GO:0033387">
    <property type="term" value="P:putrescine biosynthetic process from arginine, via ornithine"/>
    <property type="evidence" value="ECO:0007669"/>
    <property type="project" value="TreeGrafter"/>
</dbReference>
<feature type="modified residue" description="N6-(pyridoxal phosphate)lysine" evidence="8">
    <location>
        <position position="120"/>
    </location>
</feature>
<dbReference type="FunFam" id="3.20.20.10:FF:000008">
    <property type="entry name" value="Ornithine decarboxylase"/>
    <property type="match status" value="1"/>
</dbReference>
<evidence type="ECO:0000259" key="9">
    <source>
        <dbReference type="Pfam" id="PF02784"/>
    </source>
</evidence>
<evidence type="ECO:0000256" key="1">
    <source>
        <dbReference type="ARBA" id="ARBA00001933"/>
    </source>
</evidence>
<evidence type="ECO:0000313" key="10">
    <source>
        <dbReference type="EMBL" id="KPY32538.1"/>
    </source>
</evidence>
<gene>
    <name evidence="10" type="ORF">ALO52_100263</name>
</gene>
<accession>A0A0P9XK90</accession>
<dbReference type="CDD" id="cd00622">
    <property type="entry name" value="PLPDE_III_ODC"/>
    <property type="match status" value="1"/>
</dbReference>
<dbReference type="FunFam" id="2.40.37.10:FF:000004">
    <property type="entry name" value="Ornithine decarboxylase"/>
    <property type="match status" value="1"/>
</dbReference>
<dbReference type="InterPro" id="IPR022657">
    <property type="entry name" value="De-COase2_CS"/>
</dbReference>
<feature type="domain" description="Orn/DAP/Arg decarboxylase 2 N-terminal" evidence="9">
    <location>
        <begin position="99"/>
        <end position="333"/>
    </location>
</feature>
<dbReference type="PROSITE" id="PS00879">
    <property type="entry name" value="ODR_DC_2_2"/>
    <property type="match status" value="1"/>
</dbReference>
<comment type="caution">
    <text evidence="10">The sequence shown here is derived from an EMBL/GenBank/DDBJ whole genome shotgun (WGS) entry which is preliminary data.</text>
</comment>
<dbReference type="InterPro" id="IPR009006">
    <property type="entry name" value="Ala_racemase/Decarboxylase_C"/>
</dbReference>
<dbReference type="Proteomes" id="UP000050562">
    <property type="component" value="Unassembled WGS sequence"/>
</dbReference>
<proteinExistence type="inferred from homology"/>
<name>A0A0P9XK90_9PSED</name>
<comment type="pathway">
    <text evidence="5">Amine and polyamine biosynthesis; putrescine biosynthesis via L-ornithine pathway; putrescine from L-ornithine: step 1/1.</text>
</comment>
<reference evidence="10 11" key="1">
    <citation type="submission" date="2015-09" db="EMBL/GenBank/DDBJ databases">
        <title>Genome announcement of multiple Pseudomonas syringae strains.</title>
        <authorList>
            <person name="Thakur S."/>
            <person name="Wang P.W."/>
            <person name="Gong Y."/>
            <person name="Weir B.S."/>
            <person name="Guttman D.S."/>
        </authorList>
    </citation>
    <scope>NUCLEOTIDE SEQUENCE [LARGE SCALE GENOMIC DNA]</scope>
    <source>
        <strain evidence="10 11">ICMP3956</strain>
    </source>
</reference>
<dbReference type="Pfam" id="PF02784">
    <property type="entry name" value="Orn_Arg_deC_N"/>
    <property type="match status" value="1"/>
</dbReference>
<evidence type="ECO:0000256" key="6">
    <source>
        <dbReference type="ARBA" id="ARBA00034138"/>
    </source>
</evidence>
<dbReference type="InterPro" id="IPR000183">
    <property type="entry name" value="Orn/DAP/Arg_de-COase"/>
</dbReference>
<keyword evidence="4" id="KW-0456">Lyase</keyword>
<comment type="cofactor">
    <cofactor evidence="1 8">
        <name>pyridoxal 5'-phosphate</name>
        <dbReference type="ChEBI" id="CHEBI:597326"/>
    </cofactor>
</comment>
<comment type="catalytic activity">
    <reaction evidence="7">
        <text>L-ornithine + H(+) = putrescine + CO2</text>
        <dbReference type="Rhea" id="RHEA:22964"/>
        <dbReference type="ChEBI" id="CHEBI:15378"/>
        <dbReference type="ChEBI" id="CHEBI:16526"/>
        <dbReference type="ChEBI" id="CHEBI:46911"/>
        <dbReference type="ChEBI" id="CHEBI:326268"/>
        <dbReference type="EC" id="4.1.1.17"/>
    </reaction>
</comment>
<dbReference type="Gene3D" id="3.20.20.10">
    <property type="entry name" value="Alanine racemase"/>
    <property type="match status" value="1"/>
</dbReference>
<feature type="active site" description="Proton donor" evidence="8">
    <location>
        <position position="398"/>
    </location>
</feature>
<dbReference type="EMBL" id="LJRC01000231">
    <property type="protein sequence ID" value="KPY32538.1"/>
    <property type="molecule type" value="Genomic_DNA"/>
</dbReference>
<evidence type="ECO:0000256" key="5">
    <source>
        <dbReference type="ARBA" id="ARBA00034115"/>
    </source>
</evidence>
<dbReference type="EC" id="4.1.1.17" evidence="6"/>
<dbReference type="PANTHER" id="PTHR11482:SF6">
    <property type="entry name" value="ORNITHINE DECARBOXYLASE 1-RELATED"/>
    <property type="match status" value="1"/>
</dbReference>
<dbReference type="PROSITE" id="PS00878">
    <property type="entry name" value="ODR_DC_2_1"/>
    <property type="match status" value="1"/>
</dbReference>
<dbReference type="Gene3D" id="2.40.37.10">
    <property type="entry name" value="Lyase, Ornithine Decarboxylase, Chain A, domain 1"/>
    <property type="match status" value="1"/>
</dbReference>
<keyword evidence="3 8" id="KW-0663">Pyridoxal phosphate</keyword>
<dbReference type="PRINTS" id="PR01182">
    <property type="entry name" value="ORNDCRBXLASE"/>
</dbReference>
<dbReference type="PANTHER" id="PTHR11482">
    <property type="entry name" value="ARGININE/DIAMINOPIMELATE/ORNITHINE DECARBOXYLASE"/>
    <property type="match status" value="1"/>
</dbReference>
<comment type="similarity">
    <text evidence="2">Belongs to the Orn/Lys/Arg decarboxylase class-II family.</text>
</comment>
<dbReference type="GO" id="GO:0004586">
    <property type="term" value="F:ornithine decarboxylase activity"/>
    <property type="evidence" value="ECO:0007669"/>
    <property type="project" value="UniProtKB-EC"/>
</dbReference>
<evidence type="ECO:0000256" key="8">
    <source>
        <dbReference type="PIRSR" id="PIRSR600183-50"/>
    </source>
</evidence>
<evidence type="ECO:0000313" key="11">
    <source>
        <dbReference type="Proteomes" id="UP000050562"/>
    </source>
</evidence>
<evidence type="ECO:0000256" key="3">
    <source>
        <dbReference type="ARBA" id="ARBA00022898"/>
    </source>
</evidence>
<dbReference type="AlphaFoldDB" id="A0A0P9XK90"/>
<evidence type="ECO:0000256" key="7">
    <source>
        <dbReference type="ARBA" id="ARBA00049127"/>
    </source>
</evidence>
<dbReference type="InterPro" id="IPR022644">
    <property type="entry name" value="De-COase2_N"/>
</dbReference>
<protein>
    <recommendedName>
        <fullName evidence="6">ornithine decarboxylase</fullName>
        <ecNumber evidence="6">4.1.1.17</ecNumber>
    </recommendedName>
</protein>
<evidence type="ECO:0000256" key="2">
    <source>
        <dbReference type="ARBA" id="ARBA00008872"/>
    </source>
</evidence>
<dbReference type="InterPro" id="IPR022653">
    <property type="entry name" value="De-COase2_pyr-phos_BS"/>
</dbReference>
<evidence type="ECO:0000256" key="4">
    <source>
        <dbReference type="ARBA" id="ARBA00023239"/>
    </source>
</evidence>
<organism evidence="10 11">
    <name type="scientific">Pseudomonas syringae pv. primulae</name>
    <dbReference type="NCBI Taxonomy" id="251707"/>
    <lineage>
        <taxon>Bacteria</taxon>
        <taxon>Pseudomonadati</taxon>
        <taxon>Pseudomonadota</taxon>
        <taxon>Gammaproteobacteria</taxon>
        <taxon>Pseudomonadales</taxon>
        <taxon>Pseudomonadaceae</taxon>
        <taxon>Pseudomonas</taxon>
    </lineage>
</organism>
<dbReference type="PATRIC" id="fig|251707.3.peg.1856"/>
<dbReference type="InterPro" id="IPR002433">
    <property type="entry name" value="Orn_de-COase"/>
</dbReference>
<dbReference type="InterPro" id="IPR029066">
    <property type="entry name" value="PLP-binding_barrel"/>
</dbReference>
<dbReference type="GO" id="GO:0005737">
    <property type="term" value="C:cytoplasm"/>
    <property type="evidence" value="ECO:0007669"/>
    <property type="project" value="TreeGrafter"/>
</dbReference>